<keyword evidence="1" id="KW-0560">Oxidoreductase</keyword>
<comment type="caution">
    <text evidence="3">The sequence shown here is derived from an EMBL/GenBank/DDBJ whole genome shotgun (WGS) entry which is preliminary data.</text>
</comment>
<gene>
    <name evidence="3" type="ORF">Mth01_09680</name>
</gene>
<feature type="region of interest" description="Disordered" evidence="2">
    <location>
        <begin position="1"/>
        <end position="30"/>
    </location>
</feature>
<dbReference type="Proteomes" id="UP000610966">
    <property type="component" value="Unassembled WGS sequence"/>
</dbReference>
<protein>
    <submittedName>
        <fullName evidence="3">Uncharacterized protein</fullName>
    </submittedName>
</protein>
<evidence type="ECO:0000313" key="4">
    <source>
        <dbReference type="Proteomes" id="UP000610966"/>
    </source>
</evidence>
<dbReference type="AlphaFoldDB" id="A0A8J3R6I0"/>
<sequence>MLTPPPLGRPLSGTPVPGPNRDPADLPETLRRLPGSLTATVHAADPTEARDLVPVLRRLAGRLIWNGWPTGVAVCRAMHHGGPWPASTAPAHTSVGAAAIGRWQTPVAYQDWPADLLPPELRDDNPPGVPQRVDGRLRA</sequence>
<dbReference type="Gene3D" id="3.40.605.10">
    <property type="entry name" value="Aldehyde Dehydrogenase, Chain A, domain 1"/>
    <property type="match status" value="1"/>
</dbReference>
<dbReference type="EMBL" id="BOOG01000009">
    <property type="protein sequence ID" value="GIH68715.1"/>
    <property type="molecule type" value="Genomic_DNA"/>
</dbReference>
<evidence type="ECO:0000313" key="3">
    <source>
        <dbReference type="EMBL" id="GIH68715.1"/>
    </source>
</evidence>
<name>A0A8J3R6I0_9ACTN</name>
<dbReference type="InterPro" id="IPR016162">
    <property type="entry name" value="Ald_DH_N"/>
</dbReference>
<dbReference type="SUPFAM" id="SSF53720">
    <property type="entry name" value="ALDH-like"/>
    <property type="match status" value="1"/>
</dbReference>
<dbReference type="GO" id="GO:0016491">
    <property type="term" value="F:oxidoreductase activity"/>
    <property type="evidence" value="ECO:0007669"/>
    <property type="project" value="UniProtKB-KW"/>
</dbReference>
<dbReference type="RefSeq" id="WP_407695920.1">
    <property type="nucleotide sequence ID" value="NZ_BOOG01000009.1"/>
</dbReference>
<dbReference type="InterPro" id="IPR016161">
    <property type="entry name" value="Ald_DH/histidinol_DH"/>
</dbReference>
<proteinExistence type="predicted"/>
<organism evidence="3 4">
    <name type="scientific">Sphaerimonospora thailandensis</name>
    <dbReference type="NCBI Taxonomy" id="795644"/>
    <lineage>
        <taxon>Bacteria</taxon>
        <taxon>Bacillati</taxon>
        <taxon>Actinomycetota</taxon>
        <taxon>Actinomycetes</taxon>
        <taxon>Streptosporangiales</taxon>
        <taxon>Streptosporangiaceae</taxon>
        <taxon>Sphaerimonospora</taxon>
    </lineage>
</organism>
<evidence type="ECO:0000256" key="2">
    <source>
        <dbReference type="SAM" id="MobiDB-lite"/>
    </source>
</evidence>
<feature type="region of interest" description="Disordered" evidence="2">
    <location>
        <begin position="115"/>
        <end position="139"/>
    </location>
</feature>
<keyword evidence="4" id="KW-1185">Reference proteome</keyword>
<accession>A0A8J3R6I0</accession>
<reference evidence="3" key="1">
    <citation type="submission" date="2021-01" db="EMBL/GenBank/DDBJ databases">
        <title>Whole genome shotgun sequence of Sphaerimonospora thailandensis NBRC 107569.</title>
        <authorList>
            <person name="Komaki H."/>
            <person name="Tamura T."/>
        </authorList>
    </citation>
    <scope>NUCLEOTIDE SEQUENCE</scope>
    <source>
        <strain evidence="3">NBRC 107569</strain>
    </source>
</reference>
<evidence type="ECO:0000256" key="1">
    <source>
        <dbReference type="ARBA" id="ARBA00023002"/>
    </source>
</evidence>